<name>A0ABW3KFR1_9GAMM</name>
<organism evidence="2 3">
    <name type="scientific">Oceanisphaera ostreae</name>
    <dbReference type="NCBI Taxonomy" id="914151"/>
    <lineage>
        <taxon>Bacteria</taxon>
        <taxon>Pseudomonadati</taxon>
        <taxon>Pseudomonadota</taxon>
        <taxon>Gammaproteobacteria</taxon>
        <taxon>Aeromonadales</taxon>
        <taxon>Aeromonadaceae</taxon>
        <taxon>Oceanisphaera</taxon>
    </lineage>
</organism>
<sequence length="282" mass="29889">MVTRWLLPLALLATSTVHGEPSRLLSAGSGMTELVFALEAQEQLVAVDSTSVLPKGSTLARLGYHRQLSAEGMLSTQPTLVIGSEEMGPASALNLVRQAGIQVETLPEAMTIEQLQSNIIRLGELLNRHPQAEALQQEVAYRAQQLVTKGSVTSKSVLGKKTIFLLLGEGNSAQIAGSNTLADAMIRLAGGTNPAITSIDGYKPVAMEALVAMAPDVILISRRHLVEEAGADSLFQQFPLLRQTPAADANAIVPINGKALIGGLGLSTLAEAERLHQHWLAQ</sequence>
<evidence type="ECO:0000259" key="1">
    <source>
        <dbReference type="PROSITE" id="PS50983"/>
    </source>
</evidence>
<keyword evidence="3" id="KW-1185">Reference proteome</keyword>
<dbReference type="Proteomes" id="UP001597048">
    <property type="component" value="Unassembled WGS sequence"/>
</dbReference>
<dbReference type="InterPro" id="IPR050902">
    <property type="entry name" value="ABC_Transporter_SBP"/>
</dbReference>
<dbReference type="SUPFAM" id="SSF53807">
    <property type="entry name" value="Helical backbone' metal receptor"/>
    <property type="match status" value="1"/>
</dbReference>
<feature type="domain" description="Fe/B12 periplasmic-binding" evidence="1">
    <location>
        <begin position="23"/>
        <end position="282"/>
    </location>
</feature>
<dbReference type="PANTHER" id="PTHR30535:SF4">
    <property type="entry name" value="HEMIN-BINDING PERIPLASMIC PROTEIN HMUT"/>
    <property type="match status" value="1"/>
</dbReference>
<comment type="caution">
    <text evidence="2">The sequence shown here is derived from an EMBL/GenBank/DDBJ whole genome shotgun (WGS) entry which is preliminary data.</text>
</comment>
<gene>
    <name evidence="2" type="ORF">ACFQ1C_05805</name>
</gene>
<evidence type="ECO:0000313" key="3">
    <source>
        <dbReference type="Proteomes" id="UP001597048"/>
    </source>
</evidence>
<protein>
    <submittedName>
        <fullName evidence="2">Hemin ABC transporter substrate-binding protein</fullName>
    </submittedName>
</protein>
<reference evidence="3" key="1">
    <citation type="journal article" date="2019" name="Int. J. Syst. Evol. Microbiol.">
        <title>The Global Catalogue of Microorganisms (GCM) 10K type strain sequencing project: providing services to taxonomists for standard genome sequencing and annotation.</title>
        <authorList>
            <consortium name="The Broad Institute Genomics Platform"/>
            <consortium name="The Broad Institute Genome Sequencing Center for Infectious Disease"/>
            <person name="Wu L."/>
            <person name="Ma J."/>
        </authorList>
    </citation>
    <scope>NUCLEOTIDE SEQUENCE [LARGE SCALE GENOMIC DNA]</scope>
    <source>
        <strain evidence="3">CCUG 60525</strain>
    </source>
</reference>
<dbReference type="Gene3D" id="3.40.50.1980">
    <property type="entry name" value="Nitrogenase molybdenum iron protein domain"/>
    <property type="match status" value="2"/>
</dbReference>
<dbReference type="RefSeq" id="WP_379557658.1">
    <property type="nucleotide sequence ID" value="NZ_JBHTJS010000019.1"/>
</dbReference>
<dbReference type="InterPro" id="IPR002491">
    <property type="entry name" value="ABC_transptr_periplasmic_BD"/>
</dbReference>
<dbReference type="PROSITE" id="PS50983">
    <property type="entry name" value="FE_B12_PBP"/>
    <property type="match status" value="1"/>
</dbReference>
<dbReference type="Pfam" id="PF01497">
    <property type="entry name" value="Peripla_BP_2"/>
    <property type="match status" value="1"/>
</dbReference>
<accession>A0ABW3KFR1</accession>
<dbReference type="PANTHER" id="PTHR30535">
    <property type="entry name" value="VITAMIN B12-BINDING PROTEIN"/>
    <property type="match status" value="1"/>
</dbReference>
<dbReference type="EMBL" id="JBHTJS010000019">
    <property type="protein sequence ID" value="MFD1007665.1"/>
    <property type="molecule type" value="Genomic_DNA"/>
</dbReference>
<evidence type="ECO:0000313" key="2">
    <source>
        <dbReference type="EMBL" id="MFD1007665.1"/>
    </source>
</evidence>
<proteinExistence type="predicted"/>